<dbReference type="Proteomes" id="UP000076078">
    <property type="component" value="Unassembled WGS sequence"/>
</dbReference>
<evidence type="ECO:0000256" key="5">
    <source>
        <dbReference type="ARBA" id="ARBA00022989"/>
    </source>
</evidence>
<keyword evidence="7" id="KW-0106">Calcium</keyword>
<dbReference type="Pfam" id="PF05875">
    <property type="entry name" value="Ceramidase"/>
    <property type="match status" value="1"/>
</dbReference>
<comment type="subcellular location">
    <subcellularLocation>
        <location evidence="1">Membrane</location>
        <topology evidence="1">Multi-pass membrane protein</topology>
    </subcellularLocation>
</comment>
<feature type="transmembrane region" description="Helical" evidence="9">
    <location>
        <begin position="206"/>
        <end position="223"/>
    </location>
</feature>
<dbReference type="STRING" id="361077.A0A151ZJK3"/>
<keyword evidence="8" id="KW-0862">Zinc</keyword>
<dbReference type="OMA" id="YVITRYI"/>
<keyword evidence="5 9" id="KW-1133">Transmembrane helix</keyword>
<feature type="binding site" evidence="8">
    <location>
        <position position="100"/>
    </location>
    <ligand>
        <name>Zn(2+)</name>
        <dbReference type="ChEBI" id="CHEBI:29105"/>
        <note>catalytic</note>
    </ligand>
</feature>
<evidence type="ECO:0000256" key="9">
    <source>
        <dbReference type="SAM" id="Phobius"/>
    </source>
</evidence>
<dbReference type="FunCoup" id="A0A151ZJK3">
    <property type="interactions" value="224"/>
</dbReference>
<dbReference type="GO" id="GO:0005789">
    <property type="term" value="C:endoplasmic reticulum membrane"/>
    <property type="evidence" value="ECO:0007669"/>
    <property type="project" value="TreeGrafter"/>
</dbReference>
<comment type="similarity">
    <text evidence="2">Belongs to the alkaline ceramidase family.</text>
</comment>
<reference evidence="10 11" key="1">
    <citation type="submission" date="2015-12" db="EMBL/GenBank/DDBJ databases">
        <title>Dictyostelia acquired genes for synthesis and detection of signals that induce cell-type specialization by lateral gene transfer from prokaryotes.</title>
        <authorList>
            <person name="Gloeckner G."/>
            <person name="Schaap P."/>
        </authorList>
    </citation>
    <scope>NUCLEOTIDE SEQUENCE [LARGE SCALE GENOMIC DNA]</scope>
    <source>
        <strain evidence="10 11">TK</strain>
    </source>
</reference>
<accession>A0A151ZJK3</accession>
<feature type="transmembrane region" description="Helical" evidence="9">
    <location>
        <begin position="78"/>
        <end position="101"/>
    </location>
</feature>
<evidence type="ECO:0000256" key="4">
    <source>
        <dbReference type="ARBA" id="ARBA00022801"/>
    </source>
</evidence>
<evidence type="ECO:0000256" key="8">
    <source>
        <dbReference type="PIRSR" id="PIRSR608901-2"/>
    </source>
</evidence>
<feature type="binding site" evidence="7">
    <location>
        <position position="24"/>
    </location>
    <ligand>
        <name>Ca(2+)</name>
        <dbReference type="ChEBI" id="CHEBI:29108"/>
    </ligand>
</feature>
<feature type="transmembrane region" description="Helical" evidence="9">
    <location>
        <begin position="146"/>
        <end position="165"/>
    </location>
</feature>
<protein>
    <submittedName>
        <fullName evidence="10">Alkaline dihydroceramidase</fullName>
    </submittedName>
</protein>
<organism evidence="10 11">
    <name type="scientific">Tieghemostelium lacteum</name>
    <name type="common">Slime mold</name>
    <name type="synonym">Dictyostelium lacteum</name>
    <dbReference type="NCBI Taxonomy" id="361077"/>
    <lineage>
        <taxon>Eukaryota</taxon>
        <taxon>Amoebozoa</taxon>
        <taxon>Evosea</taxon>
        <taxon>Eumycetozoa</taxon>
        <taxon>Dictyostelia</taxon>
        <taxon>Dictyosteliales</taxon>
        <taxon>Raperosteliaceae</taxon>
        <taxon>Tieghemostelium</taxon>
    </lineage>
</organism>
<feature type="transmembrane region" description="Helical" evidence="9">
    <location>
        <begin position="107"/>
        <end position="125"/>
    </location>
</feature>
<gene>
    <name evidence="10" type="ORF">DLAC_04472</name>
</gene>
<dbReference type="EMBL" id="LODT01000022">
    <property type="protein sequence ID" value="KYQ94181.1"/>
    <property type="molecule type" value="Genomic_DNA"/>
</dbReference>
<evidence type="ECO:0000313" key="10">
    <source>
        <dbReference type="EMBL" id="KYQ94181.1"/>
    </source>
</evidence>
<feature type="transmembrane region" description="Helical" evidence="9">
    <location>
        <begin position="171"/>
        <end position="194"/>
    </location>
</feature>
<feature type="binding site" evidence="8">
    <location>
        <position position="240"/>
    </location>
    <ligand>
        <name>Zn(2+)</name>
        <dbReference type="ChEBI" id="CHEBI:29105"/>
        <note>catalytic</note>
    </ligand>
</feature>
<proteinExistence type="inferred from homology"/>
<name>A0A151ZJK3_TIELA</name>
<dbReference type="OrthoDB" id="15687at2759"/>
<evidence type="ECO:0000256" key="7">
    <source>
        <dbReference type="PIRSR" id="PIRSR608901-1"/>
    </source>
</evidence>
<dbReference type="GO" id="GO:0046872">
    <property type="term" value="F:metal ion binding"/>
    <property type="evidence" value="ECO:0007669"/>
    <property type="project" value="UniProtKB-KW"/>
</dbReference>
<dbReference type="GO" id="GO:0006672">
    <property type="term" value="P:ceramide metabolic process"/>
    <property type="evidence" value="ECO:0007669"/>
    <property type="project" value="InterPro"/>
</dbReference>
<feature type="binding site" evidence="7">
    <location>
        <position position="35"/>
    </location>
    <ligand>
        <name>Ca(2+)</name>
        <dbReference type="ChEBI" id="CHEBI:29108"/>
    </ligand>
</feature>
<keyword evidence="7" id="KW-0479">Metal-binding</keyword>
<dbReference type="InParanoid" id="A0A151ZJK3"/>
<dbReference type="InterPro" id="IPR008901">
    <property type="entry name" value="ACER"/>
</dbReference>
<feature type="binding site" evidence="8">
    <location>
        <position position="244"/>
    </location>
    <ligand>
        <name>Zn(2+)</name>
        <dbReference type="ChEBI" id="CHEBI:29105"/>
        <note>catalytic</note>
    </ligand>
</feature>
<evidence type="ECO:0000313" key="11">
    <source>
        <dbReference type="Proteomes" id="UP000076078"/>
    </source>
</evidence>
<comment type="caution">
    <text evidence="10">The sequence shown here is derived from an EMBL/GenBank/DDBJ whole genome shotgun (WGS) entry which is preliminary data.</text>
</comment>
<keyword evidence="3 9" id="KW-0812">Transmembrane</keyword>
<comment type="cofactor">
    <cofactor evidence="8">
        <name>Zn(2+)</name>
        <dbReference type="ChEBI" id="CHEBI:29105"/>
    </cofactor>
</comment>
<evidence type="ECO:0000256" key="1">
    <source>
        <dbReference type="ARBA" id="ARBA00004141"/>
    </source>
</evidence>
<keyword evidence="11" id="KW-1185">Reference proteome</keyword>
<dbReference type="PANTHER" id="PTHR46187:SF2">
    <property type="entry name" value="ALKALINE CERAMIDASE DCD3B-RELATED"/>
    <property type="match status" value="1"/>
</dbReference>
<dbReference type="GO" id="GO:0016811">
    <property type="term" value="F:hydrolase activity, acting on carbon-nitrogen (but not peptide) bonds, in linear amides"/>
    <property type="evidence" value="ECO:0007669"/>
    <property type="project" value="InterPro"/>
</dbReference>
<feature type="transmembrane region" description="Helical" evidence="9">
    <location>
        <begin position="243"/>
        <end position="261"/>
    </location>
</feature>
<sequence>MTETNAQVPMYYWGIPDSPLNWCELDYKVSPFICEFYNTISSFVLSMFGVYGLYLLFNSSFTDKSLSHHIKIVSQLGIRAKVTLSYLSLAIIGIGSAFYHATLLYKYQLFDEFPMIITISLFVYCKLTLDQVQDTDSSQYKIFRKILPYLLTGYVVTVAAIITVIRDIPTILQASFGFLVLVCVTLSSQYARSIKMDLRNSNPKKLLAYCVGSMLVAYLCWLVERKLCSDGYVIPGVQLHAIWHVLTGAAAYLWVQYYICINLEKHNYKTKLIYSMGIPSIRVQ</sequence>
<evidence type="ECO:0000256" key="3">
    <source>
        <dbReference type="ARBA" id="ARBA00022692"/>
    </source>
</evidence>
<evidence type="ECO:0000256" key="6">
    <source>
        <dbReference type="ARBA" id="ARBA00023136"/>
    </source>
</evidence>
<dbReference type="AlphaFoldDB" id="A0A151ZJK3"/>
<keyword evidence="4" id="KW-0378">Hydrolase</keyword>
<dbReference type="PANTHER" id="PTHR46187">
    <property type="entry name" value="ALKALINE CERAMIDASE 3"/>
    <property type="match status" value="1"/>
</dbReference>
<keyword evidence="6 9" id="KW-0472">Membrane</keyword>
<feature type="transmembrane region" description="Helical" evidence="9">
    <location>
        <begin position="36"/>
        <end position="57"/>
    </location>
</feature>
<feature type="binding site" evidence="7">
    <location>
        <position position="22"/>
    </location>
    <ligand>
        <name>Ca(2+)</name>
        <dbReference type="ChEBI" id="CHEBI:29108"/>
    </ligand>
</feature>
<evidence type="ECO:0000256" key="2">
    <source>
        <dbReference type="ARBA" id="ARBA00009780"/>
    </source>
</evidence>